<reference evidence="2 3" key="1">
    <citation type="journal article" date="2011" name="Stand. Genomic Sci.">
        <title>Non-contiguous finished genome sequence and contextual data of the filamentous soil bacterium Ktedonobacter racemifer type strain (SOSP1-21).</title>
        <authorList>
            <person name="Chang Y.J."/>
            <person name="Land M."/>
            <person name="Hauser L."/>
            <person name="Chertkov O."/>
            <person name="Del Rio T.G."/>
            <person name="Nolan M."/>
            <person name="Copeland A."/>
            <person name="Tice H."/>
            <person name="Cheng J.F."/>
            <person name="Lucas S."/>
            <person name="Han C."/>
            <person name="Goodwin L."/>
            <person name="Pitluck S."/>
            <person name="Ivanova N."/>
            <person name="Ovchinikova G."/>
            <person name="Pati A."/>
            <person name="Chen A."/>
            <person name="Palaniappan K."/>
            <person name="Mavromatis K."/>
            <person name="Liolios K."/>
            <person name="Brettin T."/>
            <person name="Fiebig A."/>
            <person name="Rohde M."/>
            <person name="Abt B."/>
            <person name="Goker M."/>
            <person name="Detter J.C."/>
            <person name="Woyke T."/>
            <person name="Bristow J."/>
            <person name="Eisen J.A."/>
            <person name="Markowitz V."/>
            <person name="Hugenholtz P."/>
            <person name="Kyrpides N.C."/>
            <person name="Klenk H.P."/>
            <person name="Lapidus A."/>
        </authorList>
    </citation>
    <scope>NUCLEOTIDE SEQUENCE [LARGE SCALE GENOMIC DNA]</scope>
    <source>
        <strain evidence="3">DSM 44963</strain>
    </source>
</reference>
<keyword evidence="3" id="KW-1185">Reference proteome</keyword>
<comment type="caution">
    <text evidence="2">The sequence shown here is derived from an EMBL/GenBank/DDBJ whole genome shotgun (WGS) entry which is preliminary data.</text>
</comment>
<keyword evidence="1" id="KW-0732">Signal</keyword>
<sequence>MNVLKQLLVSISLASLLLASGLRFSQVSTITFKQATVDSQPQATTNFTYYGADLAKMKVATGVDATNPTATPVNGPWPQNAHNYCFLAGVQALVNYADLTSGQTIAYPVQNSQGPASGNPADEVQGQILYAMDHDADMQLTSGTLDMRTNPETGLPSPFTRANSSHDYGGDPRAQAVAAYNLSPSGYYYHQHIYHNGVDAAAHSLAIAVTAPHGGPGTSQPALAFVDKAYHVVVVAGVYADSDPSTNPNAIIQSFVVYNPWNQSWLNYLGGNYFNVIPYDDWVGNNPQLRYSWWKFPYKPNEVSDPDPYTGVYQAGTDPYKGNTDNPTLHHWIDQYVTIEADSSNYGPADNAIDENGNIMHAP</sequence>
<dbReference type="STRING" id="485913.Krac_8364"/>
<organism evidence="2 3">
    <name type="scientific">Ktedonobacter racemifer DSM 44963</name>
    <dbReference type="NCBI Taxonomy" id="485913"/>
    <lineage>
        <taxon>Bacteria</taxon>
        <taxon>Bacillati</taxon>
        <taxon>Chloroflexota</taxon>
        <taxon>Ktedonobacteria</taxon>
        <taxon>Ktedonobacterales</taxon>
        <taxon>Ktedonobacteraceae</taxon>
        <taxon>Ktedonobacter</taxon>
    </lineage>
</organism>
<feature type="chain" id="PRO_5003088325" evidence="1">
    <location>
        <begin position="26"/>
        <end position="363"/>
    </location>
</feature>
<gene>
    <name evidence="2" type="ORF">Krac_8364</name>
</gene>
<dbReference type="EMBL" id="ADVG01000002">
    <property type="protein sequence ID" value="EFH87043.1"/>
    <property type="molecule type" value="Genomic_DNA"/>
</dbReference>
<evidence type="ECO:0000313" key="3">
    <source>
        <dbReference type="Proteomes" id="UP000004508"/>
    </source>
</evidence>
<dbReference type="Proteomes" id="UP000004508">
    <property type="component" value="Unassembled WGS sequence"/>
</dbReference>
<dbReference type="RefSeq" id="WP_007911841.1">
    <property type="nucleotide sequence ID" value="NZ_ADVG01000002.1"/>
</dbReference>
<accession>D6TMP3</accession>
<name>D6TMP3_KTERA</name>
<feature type="signal peptide" evidence="1">
    <location>
        <begin position="1"/>
        <end position="25"/>
    </location>
</feature>
<protein>
    <submittedName>
        <fullName evidence="2">Uncharacterized protein</fullName>
    </submittedName>
</protein>
<proteinExistence type="predicted"/>
<dbReference type="AlphaFoldDB" id="D6TMP3"/>
<dbReference type="InParanoid" id="D6TMP3"/>
<evidence type="ECO:0000256" key="1">
    <source>
        <dbReference type="SAM" id="SignalP"/>
    </source>
</evidence>
<evidence type="ECO:0000313" key="2">
    <source>
        <dbReference type="EMBL" id="EFH87043.1"/>
    </source>
</evidence>